<dbReference type="Pfam" id="PF18756">
    <property type="entry name" value="Nmad4"/>
    <property type="match status" value="1"/>
</dbReference>
<dbReference type="RefSeq" id="WP_015057826.1">
    <property type="nucleotide sequence ID" value="NZ_QLQC01000036.1"/>
</dbReference>
<name>A0A3L8GM99_STRIN</name>
<sequence>MKTQTKLENLYSLYEATASIVPYKDWVIVAFQSYKGINVHIFKTIESLENLSNFERRFNLVVDSEESFADQGEAVKWAFGKIGG</sequence>
<dbReference type="AlphaFoldDB" id="A0A3L8GM99"/>
<evidence type="ECO:0000313" key="2">
    <source>
        <dbReference type="EMBL" id="RLU57783.1"/>
    </source>
</evidence>
<organism evidence="2 3">
    <name type="scientific">Streptococcus iniae</name>
    <name type="common">Streptococcus shiloi</name>
    <dbReference type="NCBI Taxonomy" id="1346"/>
    <lineage>
        <taxon>Bacteria</taxon>
        <taxon>Bacillati</taxon>
        <taxon>Bacillota</taxon>
        <taxon>Bacilli</taxon>
        <taxon>Lactobacillales</taxon>
        <taxon>Streptococcaceae</taxon>
        <taxon>Streptococcus</taxon>
    </lineage>
</organism>
<dbReference type="Proteomes" id="UP000269148">
    <property type="component" value="Unassembled WGS sequence"/>
</dbReference>
<gene>
    <name evidence="2" type="ORF">DIY07_03350</name>
</gene>
<protein>
    <recommendedName>
        <fullName evidence="1">Nucleotide modification associated domain-containing protein</fullName>
    </recommendedName>
</protein>
<proteinExistence type="predicted"/>
<feature type="domain" description="Nucleotide modification associated" evidence="1">
    <location>
        <begin position="1"/>
        <end position="81"/>
    </location>
</feature>
<dbReference type="EMBL" id="QLQD01000034">
    <property type="protein sequence ID" value="RLU57783.1"/>
    <property type="molecule type" value="Genomic_DNA"/>
</dbReference>
<reference evidence="2 3" key="1">
    <citation type="submission" date="2018-06" db="EMBL/GenBank/DDBJ databases">
        <title>Mutators as drivers of adaptation in pathogenic bacteria and a risk factor for host jumps and vaccine escape.</title>
        <authorList>
            <person name="Barnes A.C."/>
            <person name="Silayeva O."/>
        </authorList>
    </citation>
    <scope>NUCLEOTIDE SEQUENCE [LARGE SCALE GENOMIC DNA]</scope>
    <source>
        <strain evidence="2 3">QMA0445</strain>
    </source>
</reference>
<dbReference type="InterPro" id="IPR040613">
    <property type="entry name" value="Nmad4"/>
</dbReference>
<accession>A0A3L8GM99</accession>
<evidence type="ECO:0000259" key="1">
    <source>
        <dbReference type="Pfam" id="PF18756"/>
    </source>
</evidence>
<evidence type="ECO:0000313" key="3">
    <source>
        <dbReference type="Proteomes" id="UP000269148"/>
    </source>
</evidence>
<comment type="caution">
    <text evidence="2">The sequence shown here is derived from an EMBL/GenBank/DDBJ whole genome shotgun (WGS) entry which is preliminary data.</text>
</comment>
<dbReference type="OrthoDB" id="2225173at2"/>